<dbReference type="InterPro" id="IPR036291">
    <property type="entry name" value="NAD(P)-bd_dom_sf"/>
</dbReference>
<name>A0A1I3C1U2_9FIRM</name>
<dbReference type="Pfam" id="PF00208">
    <property type="entry name" value="ELFV_dehydrog"/>
    <property type="match status" value="1"/>
</dbReference>
<feature type="binding site" evidence="6">
    <location>
        <position position="92"/>
    </location>
    <ligand>
        <name>substrate</name>
    </ligand>
</feature>
<dbReference type="InterPro" id="IPR033922">
    <property type="entry name" value="NAD_bind_Glu_DH"/>
</dbReference>
<dbReference type="InterPro" id="IPR014362">
    <property type="entry name" value="Glu_DH"/>
</dbReference>
<evidence type="ECO:0000256" key="1">
    <source>
        <dbReference type="ARBA" id="ARBA00006382"/>
    </source>
</evidence>
<comment type="similarity">
    <text evidence="1 4 8">Belongs to the Glu/Leu/Phe/Val dehydrogenases family.</text>
</comment>
<evidence type="ECO:0000256" key="6">
    <source>
        <dbReference type="PIRSR" id="PIRSR000185-2"/>
    </source>
</evidence>
<dbReference type="InterPro" id="IPR046346">
    <property type="entry name" value="Aminoacid_DH-like_N_sf"/>
</dbReference>
<evidence type="ECO:0000259" key="9">
    <source>
        <dbReference type="SMART" id="SM00839"/>
    </source>
</evidence>
<gene>
    <name evidence="10" type="ORF">SAMN05192551_102147</name>
</gene>
<dbReference type="Pfam" id="PF02812">
    <property type="entry name" value="ELFV_dehydrog_N"/>
    <property type="match status" value="1"/>
</dbReference>
<protein>
    <recommendedName>
        <fullName evidence="2 4">Glutamate dehydrogenase</fullName>
    </recommendedName>
</protein>
<evidence type="ECO:0000313" key="10">
    <source>
        <dbReference type="EMBL" id="SFH68296.1"/>
    </source>
</evidence>
<accession>A0A1I3C1U2</accession>
<evidence type="ECO:0000313" key="11">
    <source>
        <dbReference type="Proteomes" id="UP000199287"/>
    </source>
</evidence>
<feature type="active site" description="Proton donor" evidence="5">
    <location>
        <position position="104"/>
    </location>
</feature>
<organism evidence="10 11">
    <name type="scientific">Tindallia magadiensis</name>
    <dbReference type="NCBI Taxonomy" id="69895"/>
    <lineage>
        <taxon>Bacteria</taxon>
        <taxon>Bacillati</taxon>
        <taxon>Bacillota</taxon>
        <taxon>Clostridia</taxon>
        <taxon>Peptostreptococcales</taxon>
        <taxon>Tindalliaceae</taxon>
        <taxon>Tindallia</taxon>
    </lineage>
</organism>
<dbReference type="STRING" id="69895.SAMN05192551_102147"/>
<dbReference type="OrthoDB" id="9803297at2"/>
<keyword evidence="6" id="KW-0520">NAD</keyword>
<dbReference type="InterPro" id="IPR006097">
    <property type="entry name" value="Glu/Leu/Phe/Val/Trp_DH_dimer"/>
</dbReference>
<dbReference type="InterPro" id="IPR006096">
    <property type="entry name" value="Glu/Leu/Phe/Val/Trp_DH_C"/>
</dbReference>
<dbReference type="GO" id="GO:0004352">
    <property type="term" value="F:glutamate dehydrogenase (NAD+) activity"/>
    <property type="evidence" value="ECO:0007669"/>
    <property type="project" value="TreeGrafter"/>
</dbReference>
<dbReference type="EMBL" id="FOQA01000002">
    <property type="protein sequence ID" value="SFH68296.1"/>
    <property type="molecule type" value="Genomic_DNA"/>
</dbReference>
<evidence type="ECO:0000256" key="5">
    <source>
        <dbReference type="PIRSR" id="PIRSR000185-1"/>
    </source>
</evidence>
<dbReference type="SUPFAM" id="SSF53223">
    <property type="entry name" value="Aminoacid dehydrogenase-like, N-terminal domain"/>
    <property type="match status" value="1"/>
</dbReference>
<evidence type="ECO:0000256" key="8">
    <source>
        <dbReference type="RuleBase" id="RU004417"/>
    </source>
</evidence>
<dbReference type="SMART" id="SM00839">
    <property type="entry name" value="ELFV_dehydrog"/>
    <property type="match status" value="1"/>
</dbReference>
<feature type="binding site" evidence="6">
    <location>
        <position position="68"/>
    </location>
    <ligand>
        <name>substrate</name>
    </ligand>
</feature>
<proteinExistence type="inferred from homology"/>
<feature type="site" description="Important for catalysis" evidence="7">
    <location>
        <position position="143"/>
    </location>
</feature>
<dbReference type="CDD" id="cd01076">
    <property type="entry name" value="NAD_bind_1_Glu_DH"/>
    <property type="match status" value="1"/>
</dbReference>
<feature type="binding site" evidence="6">
    <location>
        <position position="187"/>
    </location>
    <ligand>
        <name>NAD(+)</name>
        <dbReference type="ChEBI" id="CHEBI:57540"/>
    </ligand>
</feature>
<evidence type="ECO:0000256" key="2">
    <source>
        <dbReference type="ARBA" id="ARBA00012896"/>
    </source>
</evidence>
<keyword evidence="11" id="KW-1185">Reference proteome</keyword>
<keyword evidence="6" id="KW-0547">Nucleotide-binding</keyword>
<sequence>MSKNPFQTALTTLQEAAKMADVEPNAIKMLSQPKRIFEFTIPMKMDNGELEIFTAYRVHYNDALGQVKNGLRFVPDLDLDTVKALGFWMTIKHAVGGIPAGGGKGGVRVDAGKLSEGELERLSRAYIRKLPMKGAWVDIPGADIGTSAKTMAWMLDEYEEINGFHSPAAINDKPAETSGTVGSMEATGTGAFFVTMEAVRDLNIPKGSTVAIQGFGNVGRIAARLLHKEGYKVVGVADYFGGVYDSKGIDVDKLEEHALNHPNRSVEGYAGEKAINKEEVLELDCDILIPAAVQSVIHEENADKIKAKLIMEAANGPVTPGAEKMLQERNVHIVPDVLTNCGSAIVCSFERTQGLTDSYWDIATINSRLKEQITKAYRETMDTAQKKETSMRNAAWINALQKVSKSMKARGWI</sequence>
<dbReference type="PIRSF" id="PIRSF000185">
    <property type="entry name" value="Glu_DH"/>
    <property type="match status" value="1"/>
</dbReference>
<feature type="domain" description="Glutamate/phenylalanine/leucine/valine/L-tryptophan dehydrogenase C-terminal" evidence="9">
    <location>
        <begin position="180"/>
        <end position="411"/>
    </location>
</feature>
<dbReference type="PANTHER" id="PTHR11606">
    <property type="entry name" value="GLUTAMATE DEHYDROGENASE"/>
    <property type="match status" value="1"/>
</dbReference>
<dbReference type="PANTHER" id="PTHR11606:SF13">
    <property type="entry name" value="GLUTAMATE DEHYDROGENASE 1, MITOCHONDRIAL"/>
    <property type="match status" value="1"/>
</dbReference>
<dbReference type="PRINTS" id="PR00082">
    <property type="entry name" value="GLFDHDRGNASE"/>
</dbReference>
<keyword evidence="3 4" id="KW-0560">Oxidoreductase</keyword>
<evidence type="ECO:0000256" key="3">
    <source>
        <dbReference type="ARBA" id="ARBA00023002"/>
    </source>
</evidence>
<dbReference type="Gene3D" id="3.40.50.720">
    <property type="entry name" value="NAD(P)-binding Rossmann-like Domain"/>
    <property type="match status" value="1"/>
</dbReference>
<evidence type="ECO:0000256" key="7">
    <source>
        <dbReference type="PIRSR" id="PIRSR000185-3"/>
    </source>
</evidence>
<dbReference type="InterPro" id="IPR006095">
    <property type="entry name" value="Glu/Leu/Phe/Val/Trp_DH"/>
</dbReference>
<dbReference type="SUPFAM" id="SSF51735">
    <property type="entry name" value="NAD(P)-binding Rossmann-fold domains"/>
    <property type="match status" value="1"/>
</dbReference>
<dbReference type="Gene3D" id="3.40.50.10860">
    <property type="entry name" value="Leucine Dehydrogenase, chain A, domain 1"/>
    <property type="match status" value="1"/>
</dbReference>
<feature type="binding site" evidence="6">
    <location>
        <position position="217"/>
    </location>
    <ligand>
        <name>NAD(+)</name>
        <dbReference type="ChEBI" id="CHEBI:57540"/>
    </ligand>
</feature>
<dbReference type="AlphaFoldDB" id="A0A1I3C1U2"/>
<evidence type="ECO:0000256" key="4">
    <source>
        <dbReference type="PIRNR" id="PIRNR000185"/>
    </source>
</evidence>
<reference evidence="11" key="1">
    <citation type="submission" date="2016-10" db="EMBL/GenBank/DDBJ databases">
        <authorList>
            <person name="Varghese N."/>
            <person name="Submissions S."/>
        </authorList>
    </citation>
    <scope>NUCLEOTIDE SEQUENCE [LARGE SCALE GENOMIC DNA]</scope>
    <source>
        <strain evidence="11">Z-7934</strain>
    </source>
</reference>
<dbReference type="GO" id="GO:0006538">
    <property type="term" value="P:L-glutamate catabolic process"/>
    <property type="evidence" value="ECO:0007669"/>
    <property type="project" value="TreeGrafter"/>
</dbReference>
<dbReference type="GO" id="GO:0000166">
    <property type="term" value="F:nucleotide binding"/>
    <property type="evidence" value="ECO:0007669"/>
    <property type="project" value="UniProtKB-KW"/>
</dbReference>
<dbReference type="RefSeq" id="WP_093370343.1">
    <property type="nucleotide sequence ID" value="NZ_FOQA01000002.1"/>
</dbReference>
<dbReference type="Proteomes" id="UP000199287">
    <property type="component" value="Unassembled WGS sequence"/>
</dbReference>